<keyword evidence="2 6" id="KW-0963">Cytoplasm</keyword>
<keyword evidence="5 6" id="KW-0949">S-adenosyl-L-methionine</keyword>
<evidence type="ECO:0000256" key="4">
    <source>
        <dbReference type="ARBA" id="ARBA00022679"/>
    </source>
</evidence>
<accession>A0ABV8RIY2</accession>
<keyword evidence="8" id="KW-1185">Reference proteome</keyword>
<evidence type="ECO:0000256" key="1">
    <source>
        <dbReference type="ARBA" id="ARBA00009741"/>
    </source>
</evidence>
<evidence type="ECO:0000313" key="8">
    <source>
        <dbReference type="Proteomes" id="UP001595887"/>
    </source>
</evidence>
<comment type="catalytic activity">
    <reaction evidence="6">
        <text>L-lysyl-[protein] + 3 S-adenosyl-L-methionine = N(6),N(6),N(6)-trimethyl-L-lysyl-[protein] + 3 S-adenosyl-L-homocysteine + 3 H(+)</text>
        <dbReference type="Rhea" id="RHEA:54192"/>
        <dbReference type="Rhea" id="RHEA-COMP:9752"/>
        <dbReference type="Rhea" id="RHEA-COMP:13826"/>
        <dbReference type="ChEBI" id="CHEBI:15378"/>
        <dbReference type="ChEBI" id="CHEBI:29969"/>
        <dbReference type="ChEBI" id="CHEBI:57856"/>
        <dbReference type="ChEBI" id="CHEBI:59789"/>
        <dbReference type="ChEBI" id="CHEBI:61961"/>
    </reaction>
</comment>
<gene>
    <name evidence="6" type="primary">prmA</name>
    <name evidence="7" type="ORF">ACFOWX_07650</name>
</gene>
<dbReference type="Proteomes" id="UP001595887">
    <property type="component" value="Unassembled WGS sequence"/>
</dbReference>
<evidence type="ECO:0000256" key="3">
    <source>
        <dbReference type="ARBA" id="ARBA00022603"/>
    </source>
</evidence>
<dbReference type="EMBL" id="JBHSDH010000013">
    <property type="protein sequence ID" value="MFC4292286.1"/>
    <property type="molecule type" value="Genomic_DNA"/>
</dbReference>
<evidence type="ECO:0000256" key="5">
    <source>
        <dbReference type="ARBA" id="ARBA00022691"/>
    </source>
</evidence>
<proteinExistence type="inferred from homology"/>
<dbReference type="PANTHER" id="PTHR43648:SF1">
    <property type="entry name" value="ELECTRON TRANSFER FLAVOPROTEIN BETA SUBUNIT LYSINE METHYLTRANSFERASE"/>
    <property type="match status" value="1"/>
</dbReference>
<dbReference type="GO" id="GO:0005840">
    <property type="term" value="C:ribosome"/>
    <property type="evidence" value="ECO:0007669"/>
    <property type="project" value="UniProtKB-KW"/>
</dbReference>
<dbReference type="InterPro" id="IPR050078">
    <property type="entry name" value="Ribosomal_L11_MeTrfase_PrmA"/>
</dbReference>
<sequence>MTDNWTVTLPCTRREAEALGQDWEFLSALDPVPTIVGEEVVAFDDNSWRIVAYFDRKPSKQAVAALQSQISGGHEAEIIVEKLPEEDWLVMSQQGLAPVHAGRFFVHSAEFDSAAPTGAVPFIIPASQAFGTGGHETTSGCLAMLDQLKRQGRRYGHIADIGTGTGLLAFAAQHLWHSAYVTASDIDPVSIDVTARNAAINNLALGQGKGRISLCAAMGTDHEMIQRRAPYDLVIANILAGPLIELAPSFAEIIRRNGSLILAGLLDVQADNVLRQYRRHGFSLIRRRDEGDWPCLHLIKRRRYGWRRPLRPARGTSQPPGDYGTW</sequence>
<dbReference type="GO" id="GO:0008168">
    <property type="term" value="F:methyltransferase activity"/>
    <property type="evidence" value="ECO:0007669"/>
    <property type="project" value="UniProtKB-KW"/>
</dbReference>
<name>A0ABV8RIY2_9SPHN</name>
<evidence type="ECO:0000256" key="2">
    <source>
        <dbReference type="ARBA" id="ARBA00022490"/>
    </source>
</evidence>
<organism evidence="7 8">
    <name type="scientific">Sphingorhabdus arenilitoris</name>
    <dbReference type="NCBI Taxonomy" id="1490041"/>
    <lineage>
        <taxon>Bacteria</taxon>
        <taxon>Pseudomonadati</taxon>
        <taxon>Pseudomonadota</taxon>
        <taxon>Alphaproteobacteria</taxon>
        <taxon>Sphingomonadales</taxon>
        <taxon>Sphingomonadaceae</taxon>
        <taxon>Sphingorhabdus</taxon>
    </lineage>
</organism>
<protein>
    <recommendedName>
        <fullName evidence="6">Ribosomal protein L11 methyltransferase</fullName>
        <shortName evidence="6">L11 Mtase</shortName>
        <ecNumber evidence="6">2.1.1.-</ecNumber>
    </recommendedName>
</protein>
<comment type="similarity">
    <text evidence="1 6">Belongs to the methyltransferase superfamily. PrmA family.</text>
</comment>
<keyword evidence="3 6" id="KW-0489">Methyltransferase</keyword>
<dbReference type="Gene3D" id="3.40.50.150">
    <property type="entry name" value="Vaccinia Virus protein VP39"/>
    <property type="match status" value="1"/>
</dbReference>
<feature type="binding site" evidence="6">
    <location>
        <position position="138"/>
    </location>
    <ligand>
        <name>S-adenosyl-L-methionine</name>
        <dbReference type="ChEBI" id="CHEBI:59789"/>
    </ligand>
</feature>
<evidence type="ECO:0000256" key="6">
    <source>
        <dbReference type="HAMAP-Rule" id="MF_00735"/>
    </source>
</evidence>
<dbReference type="SUPFAM" id="SSF53335">
    <property type="entry name" value="S-adenosyl-L-methionine-dependent methyltransferases"/>
    <property type="match status" value="1"/>
</dbReference>
<dbReference type="GO" id="GO:0032259">
    <property type="term" value="P:methylation"/>
    <property type="evidence" value="ECO:0007669"/>
    <property type="project" value="UniProtKB-KW"/>
</dbReference>
<feature type="binding site" evidence="6">
    <location>
        <position position="162"/>
    </location>
    <ligand>
        <name>S-adenosyl-L-methionine</name>
        <dbReference type="ChEBI" id="CHEBI:59789"/>
    </ligand>
</feature>
<comment type="caution">
    <text evidence="7">The sequence shown here is derived from an EMBL/GenBank/DDBJ whole genome shotgun (WGS) entry which is preliminary data.</text>
</comment>
<dbReference type="Pfam" id="PF06325">
    <property type="entry name" value="PrmA"/>
    <property type="match status" value="1"/>
</dbReference>
<dbReference type="InterPro" id="IPR004498">
    <property type="entry name" value="Ribosomal_PrmA_MeTrfase"/>
</dbReference>
<dbReference type="PANTHER" id="PTHR43648">
    <property type="entry name" value="ELECTRON TRANSFER FLAVOPROTEIN BETA SUBUNIT LYSINE METHYLTRANSFERASE"/>
    <property type="match status" value="1"/>
</dbReference>
<feature type="binding site" evidence="6">
    <location>
        <position position="185"/>
    </location>
    <ligand>
        <name>S-adenosyl-L-methionine</name>
        <dbReference type="ChEBI" id="CHEBI:59789"/>
    </ligand>
</feature>
<keyword evidence="4 6" id="KW-0808">Transferase</keyword>
<keyword evidence="7" id="KW-0689">Ribosomal protein</keyword>
<evidence type="ECO:0000313" key="7">
    <source>
        <dbReference type="EMBL" id="MFC4292286.1"/>
    </source>
</evidence>
<feature type="binding site" evidence="6">
    <location>
        <position position="237"/>
    </location>
    <ligand>
        <name>S-adenosyl-L-methionine</name>
        <dbReference type="ChEBI" id="CHEBI:59789"/>
    </ligand>
</feature>
<comment type="function">
    <text evidence="6">Methylates ribosomal protein L11.</text>
</comment>
<dbReference type="RefSeq" id="WP_381422848.1">
    <property type="nucleotide sequence ID" value="NZ_JBHSDH010000013.1"/>
</dbReference>
<dbReference type="InterPro" id="IPR029063">
    <property type="entry name" value="SAM-dependent_MTases_sf"/>
</dbReference>
<keyword evidence="7" id="KW-0687">Ribonucleoprotein</keyword>
<dbReference type="HAMAP" id="MF_00735">
    <property type="entry name" value="Methyltr_PrmA"/>
    <property type="match status" value="1"/>
</dbReference>
<reference evidence="8" key="1">
    <citation type="journal article" date="2019" name="Int. J. Syst. Evol. Microbiol.">
        <title>The Global Catalogue of Microorganisms (GCM) 10K type strain sequencing project: providing services to taxonomists for standard genome sequencing and annotation.</title>
        <authorList>
            <consortium name="The Broad Institute Genomics Platform"/>
            <consortium name="The Broad Institute Genome Sequencing Center for Infectious Disease"/>
            <person name="Wu L."/>
            <person name="Ma J."/>
        </authorList>
    </citation>
    <scope>NUCLEOTIDE SEQUENCE [LARGE SCALE GENOMIC DNA]</scope>
    <source>
        <strain evidence="8">CECT 8531</strain>
    </source>
</reference>
<dbReference type="CDD" id="cd02440">
    <property type="entry name" value="AdoMet_MTases"/>
    <property type="match status" value="1"/>
</dbReference>
<dbReference type="EC" id="2.1.1.-" evidence="6"/>
<comment type="subcellular location">
    <subcellularLocation>
        <location evidence="6">Cytoplasm</location>
    </subcellularLocation>
</comment>